<dbReference type="InterPro" id="IPR058565">
    <property type="entry name" value="Ig_TRAPPC9_Trs120_1st"/>
</dbReference>
<evidence type="ECO:0000256" key="2">
    <source>
        <dbReference type="ARBA" id="ARBA00023034"/>
    </source>
</evidence>
<dbReference type="PANTHER" id="PTHR21512">
    <property type="entry name" value="TRAFFICKING PROTEIN PARTICLE COMPLEX SUBUNIT 9"/>
    <property type="match status" value="1"/>
</dbReference>
<accession>A0A176VZU1</accession>
<gene>
    <name evidence="10" type="ORF">AXG93_3040s1270</name>
    <name evidence="9" type="ORF">Mp_1g21550</name>
</gene>
<feature type="domain" description="Trs120/TRAPPC9 fourth Ig-like" evidence="8">
    <location>
        <begin position="1070"/>
        <end position="1203"/>
    </location>
</feature>
<evidence type="ECO:0000313" key="9">
    <source>
        <dbReference type="EMBL" id="BBM99479.1"/>
    </source>
</evidence>
<dbReference type="Pfam" id="PF26283">
    <property type="entry name" value="Ig_TRAPPC9-Trs120_4th"/>
    <property type="match status" value="1"/>
</dbReference>
<dbReference type="Pfam" id="PF26254">
    <property type="entry name" value="Ig_TRAPPC9-Trs120_1st"/>
    <property type="match status" value="1"/>
</dbReference>
<feature type="compositionally biased region" description="Basic and acidic residues" evidence="3">
    <location>
        <begin position="1054"/>
        <end position="1071"/>
    </location>
</feature>
<proteinExistence type="predicted"/>
<organism evidence="10 11">
    <name type="scientific">Marchantia polymorpha subsp. ruderalis</name>
    <dbReference type="NCBI Taxonomy" id="1480154"/>
    <lineage>
        <taxon>Eukaryota</taxon>
        <taxon>Viridiplantae</taxon>
        <taxon>Streptophyta</taxon>
        <taxon>Embryophyta</taxon>
        <taxon>Marchantiophyta</taxon>
        <taxon>Marchantiopsida</taxon>
        <taxon>Marchantiidae</taxon>
        <taxon>Marchantiales</taxon>
        <taxon>Marchantiaceae</taxon>
        <taxon>Marchantia</taxon>
    </lineage>
</organism>
<dbReference type="InterPro" id="IPR058568">
    <property type="entry name" value="Ig_TRAPPC9_Trs120_4th"/>
</dbReference>
<name>A0A176VZU1_MARPO</name>
<dbReference type="Proteomes" id="UP000077202">
    <property type="component" value="Unassembled WGS sequence"/>
</dbReference>
<feature type="domain" description="Trs120/TRAPPC9 third Ig-like" evidence="7">
    <location>
        <begin position="886"/>
        <end position="1030"/>
    </location>
</feature>
<dbReference type="EMBL" id="LVLJ01002195">
    <property type="protein sequence ID" value="OAE26309.1"/>
    <property type="molecule type" value="Genomic_DNA"/>
</dbReference>
<reference evidence="10 11" key="1">
    <citation type="submission" date="2016-03" db="EMBL/GenBank/DDBJ databases">
        <title>Mechanisms controlling the formation of the plant cell surface in tip-growing cells are functionally conserved among land plants.</title>
        <authorList>
            <person name="Honkanen S."/>
            <person name="Jones V.A."/>
            <person name="Morieri G."/>
            <person name="Champion C."/>
            <person name="Hetherington A.J."/>
            <person name="Kelly S."/>
            <person name="Saint-Marcoux D."/>
            <person name="Proust H."/>
            <person name="Prescott H."/>
            <person name="Dolan L."/>
        </authorList>
    </citation>
    <scope>NUCLEOTIDE SEQUENCE [LARGE SCALE GENOMIC DNA]</scope>
    <source>
        <strain evidence="11">cv. Tak-1 and cv. Tak-2</strain>
        <tissue evidence="10">Whole gametophyte</tissue>
    </source>
</reference>
<sequence>MEPEASIESARMIRVAVVAVGNIPSAQLRDYVALVLRHRVVSLECARLFYKEHQKSPFAQQSWDTGSLCFKFLVGGAPRSPWEDFQANRKCLGVIGLMHCPTTPDIGAAYDHFMAICRAYPSAQEKRCFALYPTDGQVELDEKKRQHLVMFPPDRQMLEYHLQTLMQDFAASLLMAFESWVLHAEPVGAILTTPLDSQASLNSEEVSKAKKRRLGRVQKTIGDYCLLAGSPVDANAHYSTAIDLARLTGDLLWHAGAIEGSVSALVVDRGGLKDPQLEEEVRYRYLEVIQLYHRKTALSFELEATLKLARFLCRKELAGQVVELLMGAVEGSKTLMDASDRLVLNVEVARIFGALGYERKAAFYARQVAQLYQQQDSCWAAMSALQVLTLTAKSYRIQSKAAFSARTNTLMELLHEKDEPSRDSRGQYSSLEVGADGQWSTLQMDILGDMLAAAVRAGDPLSAWSAAARLVRGHYPLITPSAQFGLATALVTAAERLPPGTRCSDPALPFVRLHSYPRLPPELEVVKRFPGKKEWWVGASSVGPFIYTPFTSKGNESENSAEVIWVVGEPVQVLVDLSNPCAFEVYVESICLSVESGEIEAFPVSVVLPPNTSQVLSLSGLPLSVGSLVVRGCIVQCFGVVTEHLFEEAGELVSGVAISDPFRSVGGPRVSQSVAAVVEVMPPLPLLVAEVVGGEGAVVLYEGEIREMHIRLANAGVVPVLEATMTLTGKHKEHVLSLGHDILTAALPLFPGASVVVPVKLKAGQPTTEVEVVGSKGAGVNNVKPAKDPACPMLVIYYAGPPMETRDMKTKAVISPSLPPGRRLALPLQLHVLRGLYLQQARLLSMEVPAQISRYLPDPGACKSEATSPTSTLVKIDPYRGSWGLLLLELELWNATDVLFEITVTVNKGKESVDEELADDGMVNDSLYPSTRIDQNHSARVLIPLERFKLPGLEKAFLARSLAKKYGLTKHDSKARESSERQAKSELNATIEELSSRISVKWHSGRNSAGELPIKDAIREALQASAIEILLPDPLTFGFRLARDCRPSYGDKVKLSEDAVDEQPKSEDSEHVTVTNQGNNDSIVAQELTPIEMLVRNNTREAVTMSLSVTCRDVTGASCLGSSGAKATVLWAGALNGVDVEVPALGEVVHGFALCFLVPGQYTLLGAAVINDPDESLGPNSNLQYPESEPEPLYYSGPPYTVNVTGIS</sequence>
<evidence type="ECO:0000259" key="5">
    <source>
        <dbReference type="Pfam" id="PF26251"/>
    </source>
</evidence>
<dbReference type="PANTHER" id="PTHR21512:SF5">
    <property type="entry name" value="TRAFFICKING PROTEIN PARTICLE COMPLEX SUBUNIT 9"/>
    <property type="match status" value="1"/>
</dbReference>
<comment type="subcellular location">
    <subcellularLocation>
        <location evidence="1">Golgi apparatus</location>
    </subcellularLocation>
</comment>
<keyword evidence="11" id="KW-1185">Reference proteome</keyword>
<dbReference type="Pfam" id="PF26251">
    <property type="entry name" value="TPR_TRAPPC9-Trs120"/>
    <property type="match status" value="1"/>
</dbReference>
<dbReference type="Proteomes" id="UP001162541">
    <property type="component" value="Chromosome 1"/>
</dbReference>
<feature type="region of interest" description="Disordered" evidence="3">
    <location>
        <begin position="1054"/>
        <end position="1075"/>
    </location>
</feature>
<reference evidence="12" key="3">
    <citation type="journal article" date="2020" name="Curr. Biol.">
        <title>Chromatin organization in early land plants reveals an ancestral association between H3K27me3, transposons, and constitutive heterochromatin.</title>
        <authorList>
            <person name="Montgomery S.A."/>
            <person name="Tanizawa Y."/>
            <person name="Galik B."/>
            <person name="Wang N."/>
            <person name="Ito T."/>
            <person name="Mochizuki T."/>
            <person name="Akimcheva S."/>
            <person name="Bowman J.L."/>
            <person name="Cognat V."/>
            <person name="Marechal-Drouard L."/>
            <person name="Ekker H."/>
            <person name="Hong S.F."/>
            <person name="Kohchi T."/>
            <person name="Lin S.S."/>
            <person name="Liu L.D."/>
            <person name="Nakamura Y."/>
            <person name="Valeeva L.R."/>
            <person name="Shakirov E.V."/>
            <person name="Shippen D.E."/>
            <person name="Wei W.L."/>
            <person name="Yagura M."/>
            <person name="Yamaoka S."/>
            <person name="Yamato K.T."/>
            <person name="Liu C."/>
            <person name="Berger F."/>
        </authorList>
    </citation>
    <scope>NUCLEOTIDE SEQUENCE [LARGE SCALE GENOMIC DNA]</scope>
    <source>
        <strain evidence="12">Tak-1</strain>
    </source>
</reference>
<dbReference type="InterPro" id="IPR013935">
    <property type="entry name" value="Trs120_TRAPPC9"/>
</dbReference>
<evidence type="ECO:0000313" key="11">
    <source>
        <dbReference type="Proteomes" id="UP000077202"/>
    </source>
</evidence>
<dbReference type="GO" id="GO:0005802">
    <property type="term" value="C:trans-Golgi network"/>
    <property type="evidence" value="ECO:0007669"/>
    <property type="project" value="TreeGrafter"/>
</dbReference>
<dbReference type="Pfam" id="PF08626">
    <property type="entry name" value="TRAPPC9-Trs120"/>
    <property type="match status" value="2"/>
</dbReference>
<dbReference type="Pfam" id="PF26282">
    <property type="entry name" value="Ig_TRAPPC9-Trs120_3rd"/>
    <property type="match status" value="1"/>
</dbReference>
<dbReference type="InterPro" id="IPR058563">
    <property type="entry name" value="Trs120_TRAPPC9_N"/>
</dbReference>
<dbReference type="EMBL" id="AP019866">
    <property type="protein sequence ID" value="BBM99479.1"/>
    <property type="molecule type" value="Genomic_DNA"/>
</dbReference>
<feature type="domain" description="Trs120/TRAPPC9 N-terminal" evidence="4">
    <location>
        <begin position="7"/>
        <end position="181"/>
    </location>
</feature>
<evidence type="ECO:0000313" key="12">
    <source>
        <dbReference type="Proteomes" id="UP001162541"/>
    </source>
</evidence>
<evidence type="ECO:0000259" key="7">
    <source>
        <dbReference type="Pfam" id="PF26282"/>
    </source>
</evidence>
<feature type="domain" description="Trs120/TRAPPC9 N-terminal" evidence="4">
    <location>
        <begin position="202"/>
        <end position="266"/>
    </location>
</feature>
<evidence type="ECO:0000313" key="10">
    <source>
        <dbReference type="EMBL" id="OAE26309.1"/>
    </source>
</evidence>
<reference evidence="9" key="2">
    <citation type="journal article" date="2019" name="Curr. Biol.">
        <title>Chromatin organization in early land plants reveals an ancestral association between H3K27me3, transposons, and constitutive heterochromatin.</title>
        <authorList>
            <person name="Montgomery S.A."/>
            <person name="Tanizawa Y."/>
            <person name="Galik B."/>
            <person name="Wang N."/>
            <person name="Ito T."/>
            <person name="Mochizuki T."/>
            <person name="Akimcheva S."/>
            <person name="Bowman J."/>
            <person name="Cognat V."/>
            <person name="Drouard L."/>
            <person name="Ekker H."/>
            <person name="Houng S."/>
            <person name="Kohchi T."/>
            <person name="Lin S."/>
            <person name="Liu L.D."/>
            <person name="Nakamura Y."/>
            <person name="Valeeva L.R."/>
            <person name="Shakirov E.V."/>
            <person name="Shippen D.E."/>
            <person name="Wei W."/>
            <person name="Yagura M."/>
            <person name="Yamaoka S."/>
            <person name="Yamato K.T."/>
            <person name="Liu C."/>
            <person name="Berger F."/>
        </authorList>
    </citation>
    <scope>NUCLEOTIDE SEQUENCE [LARGE SCALE GENOMIC DNA]</scope>
    <source>
        <strain evidence="9">Tak-1</strain>
    </source>
</reference>
<dbReference type="InterPro" id="IPR058567">
    <property type="entry name" value="Ig_TRAPPC9_Trs120_3rd"/>
</dbReference>
<feature type="domain" description="Trs120/TRAPPC9 TPR region" evidence="5">
    <location>
        <begin position="320"/>
        <end position="489"/>
    </location>
</feature>
<keyword evidence="2" id="KW-0333">Golgi apparatus</keyword>
<dbReference type="AlphaFoldDB" id="A0A176VZU1"/>
<protein>
    <submittedName>
        <fullName evidence="10">Uncharacterized protein</fullName>
    </submittedName>
</protein>
<evidence type="ECO:0000259" key="8">
    <source>
        <dbReference type="Pfam" id="PF26283"/>
    </source>
</evidence>
<evidence type="ECO:0000256" key="1">
    <source>
        <dbReference type="ARBA" id="ARBA00004555"/>
    </source>
</evidence>
<evidence type="ECO:0000259" key="6">
    <source>
        <dbReference type="Pfam" id="PF26254"/>
    </source>
</evidence>
<evidence type="ECO:0000259" key="4">
    <source>
        <dbReference type="Pfam" id="PF08626"/>
    </source>
</evidence>
<feature type="domain" description="Trs120/TRAPPC9 first Ig-like" evidence="6">
    <location>
        <begin position="540"/>
        <end position="640"/>
    </location>
</feature>
<evidence type="ECO:0000256" key="3">
    <source>
        <dbReference type="SAM" id="MobiDB-lite"/>
    </source>
</evidence>
<dbReference type="InterPro" id="IPR058564">
    <property type="entry name" value="TPR_TRAPPC9_Trs120"/>
</dbReference>